<sequence length="65" mass="6618">MFLAGLTTPDPAARMLTIGRSTVHVAATPMDGMAPSATGDQVLPHAAVRFTGCLDVPNARAGSPQ</sequence>
<protein>
    <submittedName>
        <fullName evidence="2">Uncharacterized protein</fullName>
    </submittedName>
</protein>
<dbReference type="Proteomes" id="UP000189229">
    <property type="component" value="Unassembled WGS sequence"/>
</dbReference>
<evidence type="ECO:0000313" key="1">
    <source>
        <dbReference type="EMBL" id="OOK66514.1"/>
    </source>
</evidence>
<accession>A0A1V3XH12</accession>
<evidence type="ECO:0000313" key="2">
    <source>
        <dbReference type="EMBL" id="OOK77741.1"/>
    </source>
</evidence>
<reference evidence="3 4" key="1">
    <citation type="submission" date="2017-02" db="EMBL/GenBank/DDBJ databases">
        <title>Complete genome sequences of Mycobacterium kansasii strains isolated from rhesus macaques.</title>
        <authorList>
            <person name="Panda A."/>
            <person name="Nagaraj S."/>
            <person name="Zhao X."/>
            <person name="Tettelin H."/>
            <person name="Detolla L.J."/>
        </authorList>
    </citation>
    <scope>NUCLEOTIDE SEQUENCE [LARGE SCALE GENOMIC DNA]</scope>
    <source>
        <strain evidence="2 3">11-3469</strain>
        <strain evidence="1 4">11-3813</strain>
    </source>
</reference>
<evidence type="ECO:0000313" key="3">
    <source>
        <dbReference type="Proteomes" id="UP000188532"/>
    </source>
</evidence>
<name>A0A1V3XH12_MYCKA</name>
<dbReference type="AlphaFoldDB" id="A0A1V3XH12"/>
<gene>
    <name evidence="2" type="ORF">BZL29_3038</name>
    <name evidence="1" type="ORF">BZL30_8465</name>
</gene>
<organism evidence="2 3">
    <name type="scientific">Mycobacterium kansasii</name>
    <dbReference type="NCBI Taxonomy" id="1768"/>
    <lineage>
        <taxon>Bacteria</taxon>
        <taxon>Bacillati</taxon>
        <taxon>Actinomycetota</taxon>
        <taxon>Actinomycetes</taxon>
        <taxon>Mycobacteriales</taxon>
        <taxon>Mycobacteriaceae</taxon>
        <taxon>Mycobacterium</taxon>
    </lineage>
</organism>
<dbReference type="EMBL" id="MVBN01000003">
    <property type="protein sequence ID" value="OOK77741.1"/>
    <property type="molecule type" value="Genomic_DNA"/>
</dbReference>
<evidence type="ECO:0000313" key="4">
    <source>
        <dbReference type="Proteomes" id="UP000189229"/>
    </source>
</evidence>
<dbReference type="Proteomes" id="UP000188532">
    <property type="component" value="Unassembled WGS sequence"/>
</dbReference>
<proteinExistence type="predicted"/>
<dbReference type="EMBL" id="MVBM01000009">
    <property type="protein sequence ID" value="OOK66514.1"/>
    <property type="molecule type" value="Genomic_DNA"/>
</dbReference>
<comment type="caution">
    <text evidence="2">The sequence shown here is derived from an EMBL/GenBank/DDBJ whole genome shotgun (WGS) entry which is preliminary data.</text>
</comment>